<keyword evidence="3 9" id="KW-0808">Transferase</keyword>
<feature type="binding site" evidence="8">
    <location>
        <begin position="5"/>
        <end position="8"/>
    </location>
    <ligand>
        <name>ATP</name>
        <dbReference type="ChEBI" id="CHEBI:30616"/>
    </ligand>
</feature>
<evidence type="ECO:0000256" key="9">
    <source>
        <dbReference type="RuleBase" id="RU003448"/>
    </source>
</evidence>
<evidence type="ECO:0000256" key="4">
    <source>
        <dbReference type="ARBA" id="ARBA00022741"/>
    </source>
</evidence>
<feature type="binding site" evidence="8">
    <location>
        <begin position="229"/>
        <end position="230"/>
    </location>
    <ligand>
        <name>ATP</name>
        <dbReference type="ChEBI" id="CHEBI:30616"/>
    </ligand>
</feature>
<dbReference type="PIRSF" id="PIRSF000726">
    <property type="entry name" value="Asp_kin"/>
    <property type="match status" value="1"/>
</dbReference>
<dbReference type="GO" id="GO:0005524">
    <property type="term" value="F:ATP binding"/>
    <property type="evidence" value="ECO:0007669"/>
    <property type="project" value="UniProtKB-KW"/>
</dbReference>
<sequence length="451" mass="47384">MIVAKFGGTSVADAAAINRVVDVIVNKQASGPVVVVSALGGATNVLLDLAHKAAAGELLAALQMVEQLRDRHLREVHALLGSAPEADELALEISASFDELAHLAEAFRTLGYLTPRSLDTVAALGELLSSQIVAAAFRHRGYPAVWIDARDVMKTNDFFTRAEPDVDAIALASQEHLLPLLQQGKIPVLGGFVGSAPGRVTTTLGRGGSDYSASLIGAAIDATAIEIWTDVDGMLTADPRVIPGAQLIERISFDEAAELAAFGAKVLHPATIAPAVQRGIPVFVFNSRKPDGKGTMIAFDAPRLPVRAIAGKRSTTLVKLRSSRMLLAPGFLRRVFEVFETHRTSVDVVTTSEVSVSVTLDDATNLGAILQDLAAFGDVAVERRSGIVAIVGAGIADGSRAIADALIALGPIPVYMASLSATGINFTLVIDDEQVVPAMQRLHAAFFEHAS</sequence>
<dbReference type="SUPFAM" id="SSF55021">
    <property type="entry name" value="ACT-like"/>
    <property type="match status" value="2"/>
</dbReference>
<keyword evidence="13" id="KW-1185">Reference proteome</keyword>
<evidence type="ECO:0000256" key="2">
    <source>
        <dbReference type="ARBA" id="ARBA00010122"/>
    </source>
</evidence>
<evidence type="ECO:0000259" key="11">
    <source>
        <dbReference type="Pfam" id="PF00696"/>
    </source>
</evidence>
<dbReference type="NCBIfam" id="NF006570">
    <property type="entry name" value="PRK09084.1"/>
    <property type="match status" value="1"/>
</dbReference>
<dbReference type="CDD" id="cd04912">
    <property type="entry name" value="ACT_AKiii-LysC-EC-like_1"/>
    <property type="match status" value="1"/>
</dbReference>
<dbReference type="EC" id="2.7.2.4" evidence="9"/>
<evidence type="ECO:0000256" key="7">
    <source>
        <dbReference type="ARBA" id="ARBA00047872"/>
    </source>
</evidence>
<dbReference type="InterPro" id="IPR001048">
    <property type="entry name" value="Asp/Glu/Uridylate_kinase"/>
</dbReference>
<dbReference type="PANTHER" id="PTHR21499">
    <property type="entry name" value="ASPARTATE KINASE"/>
    <property type="match status" value="1"/>
</dbReference>
<dbReference type="GO" id="GO:0009090">
    <property type="term" value="P:homoserine biosynthetic process"/>
    <property type="evidence" value="ECO:0007669"/>
    <property type="project" value="TreeGrafter"/>
</dbReference>
<dbReference type="InterPro" id="IPR036393">
    <property type="entry name" value="AceGlu_kinase-like_sf"/>
</dbReference>
<gene>
    <name evidence="12" type="primary">lysC</name>
    <name evidence="12" type="ORF">HKW67_05075</name>
</gene>
<evidence type="ECO:0000256" key="1">
    <source>
        <dbReference type="ARBA" id="ARBA00004766"/>
    </source>
</evidence>
<dbReference type="GO" id="GO:0009089">
    <property type="term" value="P:lysine biosynthetic process via diaminopimelate"/>
    <property type="evidence" value="ECO:0007669"/>
    <property type="project" value="UniProtKB-UniPathway"/>
</dbReference>
<dbReference type="InterPro" id="IPR005260">
    <property type="entry name" value="Asp_kin_monofn"/>
</dbReference>
<feature type="binding site" evidence="8">
    <location>
        <begin position="265"/>
        <end position="266"/>
    </location>
    <ligand>
        <name>ATP</name>
        <dbReference type="ChEBI" id="CHEBI:30616"/>
    </ligand>
</feature>
<feature type="binding site" evidence="8">
    <location>
        <position position="240"/>
    </location>
    <ligand>
        <name>ATP</name>
        <dbReference type="ChEBI" id="CHEBI:30616"/>
    </ligand>
</feature>
<dbReference type="SUPFAM" id="SSF53633">
    <property type="entry name" value="Carbamate kinase-like"/>
    <property type="match status" value="1"/>
</dbReference>
<dbReference type="GO" id="GO:0009088">
    <property type="term" value="P:threonine biosynthetic process"/>
    <property type="evidence" value="ECO:0007669"/>
    <property type="project" value="UniProtKB-UniPathway"/>
</dbReference>
<organism evidence="12 13">
    <name type="scientific">Gemmatimonas groenlandica</name>
    <dbReference type="NCBI Taxonomy" id="2732249"/>
    <lineage>
        <taxon>Bacteria</taxon>
        <taxon>Pseudomonadati</taxon>
        <taxon>Gemmatimonadota</taxon>
        <taxon>Gemmatimonadia</taxon>
        <taxon>Gemmatimonadales</taxon>
        <taxon>Gemmatimonadaceae</taxon>
        <taxon>Gemmatimonas</taxon>
    </lineage>
</organism>
<feature type="binding site" evidence="8">
    <location>
        <position position="126"/>
    </location>
    <ligand>
        <name>substrate</name>
    </ligand>
</feature>
<reference evidence="12 13" key="1">
    <citation type="submission" date="2020-05" db="EMBL/GenBank/DDBJ databases">
        <title>Complete genome sequence of Gemmatimonas greenlandica TET16.</title>
        <authorList>
            <person name="Zeng Y."/>
        </authorList>
    </citation>
    <scope>NUCLEOTIDE SEQUENCE [LARGE SCALE GENOMIC DNA]</scope>
    <source>
        <strain evidence="12 13">TET16</strain>
    </source>
</reference>
<evidence type="ECO:0000256" key="3">
    <source>
        <dbReference type="ARBA" id="ARBA00022679"/>
    </source>
</evidence>
<dbReference type="GO" id="GO:0004072">
    <property type="term" value="F:aspartate kinase activity"/>
    <property type="evidence" value="ECO:0007669"/>
    <property type="project" value="UniProtKB-EC"/>
</dbReference>
<feature type="binding site" evidence="8">
    <location>
        <position position="43"/>
    </location>
    <ligand>
        <name>substrate</name>
    </ligand>
</feature>
<dbReference type="Gene3D" id="3.30.70.260">
    <property type="match status" value="2"/>
</dbReference>
<dbReference type="CDD" id="cd04243">
    <property type="entry name" value="AAK_AK-HSDH-like"/>
    <property type="match status" value="1"/>
</dbReference>
<comment type="similarity">
    <text evidence="2 9">Belongs to the aspartokinase family.</text>
</comment>
<dbReference type="InterPro" id="IPR018042">
    <property type="entry name" value="Aspartate_kinase_CS"/>
</dbReference>
<comment type="pathway">
    <text evidence="1 10">Amino-acid biosynthesis; L-lysine biosynthesis via DAP pathway; (S)-tetrahydrodipicolinate from L-aspartate: step 1/4.</text>
</comment>
<keyword evidence="5 9" id="KW-0418">Kinase</keyword>
<evidence type="ECO:0000256" key="10">
    <source>
        <dbReference type="RuleBase" id="RU004249"/>
    </source>
</evidence>
<dbReference type="PROSITE" id="PS00324">
    <property type="entry name" value="ASPARTOKINASE"/>
    <property type="match status" value="1"/>
</dbReference>
<dbReference type="Gene3D" id="3.40.1160.10">
    <property type="entry name" value="Acetylglutamate kinase-like"/>
    <property type="match status" value="1"/>
</dbReference>
<keyword evidence="10" id="KW-0028">Amino-acid biosynthesis</keyword>
<evidence type="ECO:0000313" key="12">
    <source>
        <dbReference type="EMBL" id="QJR34930.1"/>
    </source>
</evidence>
<dbReference type="UniPathway" id="UPA00051">
    <property type="reaction ID" value="UER00462"/>
</dbReference>
<dbReference type="RefSeq" id="WP_171224357.1">
    <property type="nucleotide sequence ID" value="NZ_CP053085.1"/>
</dbReference>
<dbReference type="GO" id="GO:0005829">
    <property type="term" value="C:cytosol"/>
    <property type="evidence" value="ECO:0007669"/>
    <property type="project" value="TreeGrafter"/>
</dbReference>
<comment type="pathway">
    <text evidence="10">Amino-acid biosynthesis; L-methionine biosynthesis via de novo pathway; L-homoserine from L-aspartate: step 1/3.</text>
</comment>
<dbReference type="InterPro" id="IPR001341">
    <property type="entry name" value="Asp_kinase"/>
</dbReference>
<dbReference type="CDD" id="cd04892">
    <property type="entry name" value="ACT_AK-like_2"/>
    <property type="match status" value="1"/>
</dbReference>
<keyword evidence="4 8" id="KW-0547">Nucleotide-binding</keyword>
<dbReference type="UniPathway" id="UPA00050">
    <property type="reaction ID" value="UER00461"/>
</dbReference>
<dbReference type="AlphaFoldDB" id="A0A6M4IJX9"/>
<feature type="domain" description="Aspartate/glutamate/uridylate kinase" evidence="11">
    <location>
        <begin position="1"/>
        <end position="286"/>
    </location>
</feature>
<protein>
    <recommendedName>
        <fullName evidence="9">Aspartokinase</fullName>
        <ecNumber evidence="9">2.7.2.4</ecNumber>
    </recommendedName>
</protein>
<dbReference type="KEGG" id="ggr:HKW67_05075"/>
<dbReference type="Proteomes" id="UP000500938">
    <property type="component" value="Chromosome"/>
</dbReference>
<accession>A0A6M4IJX9</accession>
<evidence type="ECO:0000256" key="6">
    <source>
        <dbReference type="ARBA" id="ARBA00022840"/>
    </source>
</evidence>
<dbReference type="PANTHER" id="PTHR21499:SF59">
    <property type="entry name" value="ASPARTOKINASE"/>
    <property type="match status" value="1"/>
</dbReference>
<evidence type="ECO:0000313" key="13">
    <source>
        <dbReference type="Proteomes" id="UP000500938"/>
    </source>
</evidence>
<dbReference type="InterPro" id="IPR045865">
    <property type="entry name" value="ACT-like_dom_sf"/>
</dbReference>
<comment type="pathway">
    <text evidence="10">Amino-acid biosynthesis; L-threonine biosynthesis; L-threonine from L-aspartate: step 1/5.</text>
</comment>
<keyword evidence="6 8" id="KW-0067">ATP-binding</keyword>
<dbReference type="UniPathway" id="UPA00034">
    <property type="reaction ID" value="UER00015"/>
</dbReference>
<dbReference type="NCBIfam" id="TIGR00657">
    <property type="entry name" value="asp_kinases"/>
    <property type="match status" value="1"/>
</dbReference>
<dbReference type="EMBL" id="CP053085">
    <property type="protein sequence ID" value="QJR34930.1"/>
    <property type="molecule type" value="Genomic_DNA"/>
</dbReference>
<dbReference type="Pfam" id="PF00696">
    <property type="entry name" value="AA_kinase"/>
    <property type="match status" value="1"/>
</dbReference>
<evidence type="ECO:0000256" key="5">
    <source>
        <dbReference type="ARBA" id="ARBA00022777"/>
    </source>
</evidence>
<proteinExistence type="inferred from homology"/>
<comment type="catalytic activity">
    <reaction evidence="7 9">
        <text>L-aspartate + ATP = 4-phospho-L-aspartate + ADP</text>
        <dbReference type="Rhea" id="RHEA:23776"/>
        <dbReference type="ChEBI" id="CHEBI:29991"/>
        <dbReference type="ChEBI" id="CHEBI:30616"/>
        <dbReference type="ChEBI" id="CHEBI:57535"/>
        <dbReference type="ChEBI" id="CHEBI:456216"/>
        <dbReference type="EC" id="2.7.2.4"/>
    </reaction>
</comment>
<name>A0A6M4IJX9_9BACT</name>
<evidence type="ECO:0000256" key="8">
    <source>
        <dbReference type="PIRSR" id="PIRSR000726-1"/>
    </source>
</evidence>